<accession>A0ABP9WUY0</accession>
<evidence type="ECO:0000313" key="3">
    <source>
        <dbReference type="Proteomes" id="UP001428290"/>
    </source>
</evidence>
<comment type="caution">
    <text evidence="2">The sequence shown here is derived from an EMBL/GenBank/DDBJ whole genome shotgun (WGS) entry which is preliminary data.</text>
</comment>
<feature type="domain" description="DM13" evidence="1">
    <location>
        <begin position="127"/>
        <end position="231"/>
    </location>
</feature>
<evidence type="ECO:0000259" key="1">
    <source>
        <dbReference type="PROSITE" id="PS51549"/>
    </source>
</evidence>
<proteinExistence type="predicted"/>
<dbReference type="PROSITE" id="PS51549">
    <property type="entry name" value="DM13"/>
    <property type="match status" value="1"/>
</dbReference>
<dbReference type="RefSeq" id="WP_345720565.1">
    <property type="nucleotide sequence ID" value="NZ_BAABRU010000002.1"/>
</dbReference>
<organism evidence="2 3">
    <name type="scientific">Herpetosiphon gulosus</name>
    <dbReference type="NCBI Taxonomy" id="1973496"/>
    <lineage>
        <taxon>Bacteria</taxon>
        <taxon>Bacillati</taxon>
        <taxon>Chloroflexota</taxon>
        <taxon>Chloroflexia</taxon>
        <taxon>Herpetosiphonales</taxon>
        <taxon>Herpetosiphonaceae</taxon>
        <taxon>Herpetosiphon</taxon>
    </lineage>
</organism>
<evidence type="ECO:0000313" key="2">
    <source>
        <dbReference type="EMBL" id="GAA5526935.1"/>
    </source>
</evidence>
<dbReference type="Pfam" id="PF10517">
    <property type="entry name" value="DM13"/>
    <property type="match status" value="1"/>
</dbReference>
<dbReference type="EMBL" id="BAABRU010000002">
    <property type="protein sequence ID" value="GAA5526935.1"/>
    <property type="molecule type" value="Genomic_DNA"/>
</dbReference>
<protein>
    <recommendedName>
        <fullName evidence="1">DM13 domain-containing protein</fullName>
    </recommendedName>
</protein>
<dbReference type="Proteomes" id="UP001428290">
    <property type="component" value="Unassembled WGS sequence"/>
</dbReference>
<gene>
    <name evidence="2" type="ORF">Hgul01_00717</name>
</gene>
<name>A0ABP9WUY0_9CHLR</name>
<keyword evidence="3" id="KW-1185">Reference proteome</keyword>
<reference evidence="2 3" key="1">
    <citation type="submission" date="2024-02" db="EMBL/GenBank/DDBJ databases">
        <title>Herpetosiphon gulosus NBRC 112829.</title>
        <authorList>
            <person name="Ichikawa N."/>
            <person name="Katano-Makiyama Y."/>
            <person name="Hidaka K."/>
        </authorList>
    </citation>
    <scope>NUCLEOTIDE SEQUENCE [LARGE SCALE GENOMIC DNA]</scope>
    <source>
        <strain evidence="2 3">NBRC 112829</strain>
    </source>
</reference>
<dbReference type="InterPro" id="IPR019545">
    <property type="entry name" value="DM13_domain"/>
</dbReference>
<dbReference type="PROSITE" id="PS51257">
    <property type="entry name" value="PROKAR_LIPOPROTEIN"/>
    <property type="match status" value="1"/>
</dbReference>
<sequence length="231" mass="24958">MKLRYSATIIIFGLLTACGTAPTKVDEPFPTTSSAAMVTAQPTMDSMMQTDAMSMTDDLMQPTDAMSMTDDLMQPTDAMSMTDNMMQPTAMPTADDMMQPTATVEPTTESRVESTVVPAEPVVLGSGSFRGIDHKSGGMATLYQQPDGSNLLRLSDFFVEAGPDMYIFVAKAAEINQPSDLQAGYLELGKLKGSEGNQNYSLPADFDPALYSNVVIWCEKYQVLMAVAPIQ</sequence>